<dbReference type="InterPro" id="IPR052527">
    <property type="entry name" value="Metal_cation-efflux_comp"/>
</dbReference>
<dbReference type="Pfam" id="PF04140">
    <property type="entry name" value="ICMT"/>
    <property type="match status" value="1"/>
</dbReference>
<evidence type="ECO:0000313" key="6">
    <source>
        <dbReference type="EMBL" id="MFD1148495.1"/>
    </source>
</evidence>
<dbReference type="PANTHER" id="PTHR43847">
    <property type="entry name" value="BLL3993 PROTEIN"/>
    <property type="match status" value="1"/>
</dbReference>
<dbReference type="InterPro" id="IPR007269">
    <property type="entry name" value="ICMT_MeTrfase"/>
</dbReference>
<comment type="subcellular location">
    <subcellularLocation>
        <location evidence="1">Membrane</location>
        <topology evidence="1">Multi-pass membrane protein</topology>
    </subcellularLocation>
</comment>
<sequence length="172" mass="19001">MSQFWYAMLVGLVAAERLTELIVAKRNLAWSLARGGRETGFGHYPFMVVLHTGLLVGCVLEVWFGDRAFTAALGWPMLALVVASQALRWWCIRTLGRQWNTRIVVVPGLARVTGGPYRLVPHPNYVAVVVEGFALPLVHGAWLTAVVFTVVNAGLLMVRIRAENQALRSAYA</sequence>
<name>A0ABW3QUR7_9PSEU</name>
<dbReference type="Gene3D" id="1.20.120.1630">
    <property type="match status" value="1"/>
</dbReference>
<feature type="transmembrane region" description="Helical" evidence="5">
    <location>
        <begin position="103"/>
        <end position="120"/>
    </location>
</feature>
<feature type="transmembrane region" description="Helical" evidence="5">
    <location>
        <begin position="70"/>
        <end position="91"/>
    </location>
</feature>
<dbReference type="GO" id="GO:0008168">
    <property type="term" value="F:methyltransferase activity"/>
    <property type="evidence" value="ECO:0007669"/>
    <property type="project" value="UniProtKB-KW"/>
</dbReference>
<keyword evidence="2 5" id="KW-0812">Transmembrane</keyword>
<evidence type="ECO:0000256" key="1">
    <source>
        <dbReference type="ARBA" id="ARBA00004141"/>
    </source>
</evidence>
<organism evidence="6 7">
    <name type="scientific">Saccharothrix hoggarensis</name>
    <dbReference type="NCBI Taxonomy" id="913853"/>
    <lineage>
        <taxon>Bacteria</taxon>
        <taxon>Bacillati</taxon>
        <taxon>Actinomycetota</taxon>
        <taxon>Actinomycetes</taxon>
        <taxon>Pseudonocardiales</taxon>
        <taxon>Pseudonocardiaceae</taxon>
        <taxon>Saccharothrix</taxon>
    </lineage>
</organism>
<evidence type="ECO:0000256" key="5">
    <source>
        <dbReference type="SAM" id="Phobius"/>
    </source>
</evidence>
<keyword evidence="7" id="KW-1185">Reference proteome</keyword>
<keyword evidence="3 5" id="KW-1133">Transmembrane helix</keyword>
<dbReference type="RefSeq" id="WP_380723920.1">
    <property type="nucleotide sequence ID" value="NZ_JBHTLK010000066.1"/>
</dbReference>
<feature type="transmembrane region" description="Helical" evidence="5">
    <location>
        <begin position="44"/>
        <end position="64"/>
    </location>
</feature>
<feature type="transmembrane region" description="Helical" evidence="5">
    <location>
        <begin position="140"/>
        <end position="158"/>
    </location>
</feature>
<evidence type="ECO:0000256" key="2">
    <source>
        <dbReference type="ARBA" id="ARBA00022692"/>
    </source>
</evidence>
<protein>
    <submittedName>
        <fullName evidence="6">Isoprenylcysteine carboxyl methyltransferase family protein</fullName>
    </submittedName>
</protein>
<dbReference type="EMBL" id="JBHTLK010000066">
    <property type="protein sequence ID" value="MFD1148495.1"/>
    <property type="molecule type" value="Genomic_DNA"/>
</dbReference>
<evidence type="ECO:0000256" key="4">
    <source>
        <dbReference type="ARBA" id="ARBA00023136"/>
    </source>
</evidence>
<dbReference type="PANTHER" id="PTHR43847:SF1">
    <property type="entry name" value="BLL3993 PROTEIN"/>
    <property type="match status" value="1"/>
</dbReference>
<dbReference type="Proteomes" id="UP001597168">
    <property type="component" value="Unassembled WGS sequence"/>
</dbReference>
<evidence type="ECO:0000256" key="3">
    <source>
        <dbReference type="ARBA" id="ARBA00022989"/>
    </source>
</evidence>
<keyword evidence="6" id="KW-0808">Transferase</keyword>
<proteinExistence type="predicted"/>
<keyword evidence="4 5" id="KW-0472">Membrane</keyword>
<accession>A0ABW3QUR7</accession>
<evidence type="ECO:0000313" key="7">
    <source>
        <dbReference type="Proteomes" id="UP001597168"/>
    </source>
</evidence>
<keyword evidence="6" id="KW-0489">Methyltransferase</keyword>
<comment type="caution">
    <text evidence="6">The sequence shown here is derived from an EMBL/GenBank/DDBJ whole genome shotgun (WGS) entry which is preliminary data.</text>
</comment>
<gene>
    <name evidence="6" type="ORF">ACFQ3T_15295</name>
</gene>
<dbReference type="GO" id="GO:0032259">
    <property type="term" value="P:methylation"/>
    <property type="evidence" value="ECO:0007669"/>
    <property type="project" value="UniProtKB-KW"/>
</dbReference>
<reference evidence="7" key="1">
    <citation type="journal article" date="2019" name="Int. J. Syst. Evol. Microbiol.">
        <title>The Global Catalogue of Microorganisms (GCM) 10K type strain sequencing project: providing services to taxonomists for standard genome sequencing and annotation.</title>
        <authorList>
            <consortium name="The Broad Institute Genomics Platform"/>
            <consortium name="The Broad Institute Genome Sequencing Center for Infectious Disease"/>
            <person name="Wu L."/>
            <person name="Ma J."/>
        </authorList>
    </citation>
    <scope>NUCLEOTIDE SEQUENCE [LARGE SCALE GENOMIC DNA]</scope>
    <source>
        <strain evidence="7">CCUG 60214</strain>
    </source>
</reference>